<comment type="similarity">
    <text evidence="2">Belongs to the Maf family.</text>
</comment>
<comment type="function">
    <text evidence="2">Nucleoside triphosphate pyrophosphatase. May have a dual role in cell division arrest and in preventing the incorporation of modified nucleotides into cellular nucleic acids.</text>
</comment>
<dbReference type="PANTHER" id="PTHR43213">
    <property type="entry name" value="BIFUNCTIONAL DTTP/UTP PYROPHOSPHATASE/METHYLTRANSFERASE PROTEIN-RELATED"/>
    <property type="match status" value="1"/>
</dbReference>
<evidence type="ECO:0000256" key="1">
    <source>
        <dbReference type="ARBA" id="ARBA00022801"/>
    </source>
</evidence>
<comment type="subcellular location">
    <subcellularLocation>
        <location evidence="2">Cytoplasm</location>
    </subcellularLocation>
</comment>
<comment type="cofactor">
    <cofactor evidence="2">
        <name>a divalent metal cation</name>
        <dbReference type="ChEBI" id="CHEBI:60240"/>
    </cofactor>
</comment>
<comment type="caution">
    <text evidence="2">Lacks conserved residue(s) required for the propagation of feature annotation.</text>
</comment>
<dbReference type="InterPro" id="IPR003697">
    <property type="entry name" value="Maf-like"/>
</dbReference>
<dbReference type="GO" id="GO:0009117">
    <property type="term" value="P:nucleotide metabolic process"/>
    <property type="evidence" value="ECO:0007669"/>
    <property type="project" value="UniProtKB-KW"/>
</dbReference>
<accession>A0A2H0TDU3</accession>
<evidence type="ECO:0000256" key="2">
    <source>
        <dbReference type="HAMAP-Rule" id="MF_00528"/>
    </source>
</evidence>
<dbReference type="Proteomes" id="UP000230094">
    <property type="component" value="Unassembled WGS sequence"/>
</dbReference>
<comment type="catalytic activity">
    <reaction evidence="2">
        <text>a 2'-deoxyribonucleoside 5'-triphosphate + H2O = a 2'-deoxyribonucleoside 5'-phosphate + diphosphate + H(+)</text>
        <dbReference type="Rhea" id="RHEA:44644"/>
        <dbReference type="ChEBI" id="CHEBI:15377"/>
        <dbReference type="ChEBI" id="CHEBI:15378"/>
        <dbReference type="ChEBI" id="CHEBI:33019"/>
        <dbReference type="ChEBI" id="CHEBI:61560"/>
        <dbReference type="ChEBI" id="CHEBI:65317"/>
        <dbReference type="EC" id="3.6.1.9"/>
    </reaction>
</comment>
<keyword evidence="1 2" id="KW-0378">Hydrolase</keyword>
<gene>
    <name evidence="3" type="ORF">COU49_00350</name>
</gene>
<keyword evidence="2" id="KW-0963">Cytoplasm</keyword>
<reference evidence="4" key="1">
    <citation type="submission" date="2017-09" db="EMBL/GenBank/DDBJ databases">
        <title>Depth-based differentiation of microbial function through sediment-hosted aquifers and enrichment of novel symbionts in the deep terrestrial subsurface.</title>
        <authorList>
            <person name="Probst A.J."/>
            <person name="Ladd B."/>
            <person name="Jarett J.K."/>
            <person name="Geller-Mcgrath D.E."/>
            <person name="Sieber C.M.K."/>
            <person name="Emerson J.B."/>
            <person name="Anantharaman K."/>
            <person name="Thomas B.C."/>
            <person name="Malmstrom R."/>
            <person name="Stieglmeier M."/>
            <person name="Klingl A."/>
            <person name="Woyke T."/>
            <person name="Ryan C.M."/>
            <person name="Banfield J.F."/>
        </authorList>
    </citation>
    <scope>NUCLEOTIDE SEQUENCE [LARGE SCALE GENOMIC DNA]</scope>
</reference>
<dbReference type="Gene3D" id="3.90.950.10">
    <property type="match status" value="1"/>
</dbReference>
<comment type="catalytic activity">
    <reaction evidence="2">
        <text>a ribonucleoside 5'-triphosphate + H2O = a ribonucleoside 5'-phosphate + diphosphate + H(+)</text>
        <dbReference type="Rhea" id="RHEA:23996"/>
        <dbReference type="ChEBI" id="CHEBI:15377"/>
        <dbReference type="ChEBI" id="CHEBI:15378"/>
        <dbReference type="ChEBI" id="CHEBI:33019"/>
        <dbReference type="ChEBI" id="CHEBI:58043"/>
        <dbReference type="ChEBI" id="CHEBI:61557"/>
        <dbReference type="EC" id="3.6.1.9"/>
    </reaction>
</comment>
<comment type="caution">
    <text evidence="3">The sequence shown here is derived from an EMBL/GenBank/DDBJ whole genome shotgun (WGS) entry which is preliminary data.</text>
</comment>
<dbReference type="InterPro" id="IPR029001">
    <property type="entry name" value="ITPase-like_fam"/>
</dbReference>
<proteinExistence type="inferred from homology"/>
<feature type="active site" description="Proton acceptor" evidence="2">
    <location>
        <position position="73"/>
    </location>
</feature>
<dbReference type="PIRSF" id="PIRSF006305">
    <property type="entry name" value="Maf"/>
    <property type="match status" value="1"/>
</dbReference>
<dbReference type="EMBL" id="PFCQ01000002">
    <property type="protein sequence ID" value="PIR68594.1"/>
    <property type="molecule type" value="Genomic_DNA"/>
</dbReference>
<dbReference type="EC" id="3.6.1.9" evidence="2"/>
<dbReference type="GO" id="GO:0005737">
    <property type="term" value="C:cytoplasm"/>
    <property type="evidence" value="ECO:0007669"/>
    <property type="project" value="UniProtKB-SubCell"/>
</dbReference>
<dbReference type="AlphaFoldDB" id="A0A2H0TDU3"/>
<evidence type="ECO:0000313" key="4">
    <source>
        <dbReference type="Proteomes" id="UP000230094"/>
    </source>
</evidence>
<dbReference type="GO" id="GO:0047429">
    <property type="term" value="F:nucleoside triphosphate diphosphatase activity"/>
    <property type="evidence" value="ECO:0007669"/>
    <property type="project" value="UniProtKB-EC"/>
</dbReference>
<dbReference type="PANTHER" id="PTHR43213:SF4">
    <property type="entry name" value="7-METHYL-GTP PYROPHOSPHATASE"/>
    <property type="match status" value="1"/>
</dbReference>
<name>A0A2H0TDU3_9BACT</name>
<organism evidence="3 4">
    <name type="scientific">Candidatus Nomurabacteria bacterium CG10_big_fil_rev_8_21_14_0_10_35_16</name>
    <dbReference type="NCBI Taxonomy" id="1974731"/>
    <lineage>
        <taxon>Bacteria</taxon>
        <taxon>Candidatus Nomuraibacteriota</taxon>
    </lineage>
</organism>
<keyword evidence="2" id="KW-0546">Nucleotide metabolism</keyword>
<protein>
    <recommendedName>
        <fullName evidence="2">Nucleoside triphosphate pyrophosphatase</fullName>
        <ecNumber evidence="2">3.6.1.9</ecNumber>
    </recommendedName>
    <alternativeName>
        <fullName evidence="2">Nucleotide pyrophosphatase</fullName>
        <shortName evidence="2">Nucleotide PPase</shortName>
    </alternativeName>
</protein>
<dbReference type="HAMAP" id="MF_00528">
    <property type="entry name" value="Maf"/>
    <property type="match status" value="1"/>
</dbReference>
<evidence type="ECO:0000313" key="3">
    <source>
        <dbReference type="EMBL" id="PIR68594.1"/>
    </source>
</evidence>
<dbReference type="Pfam" id="PF02545">
    <property type="entry name" value="Maf"/>
    <property type="match status" value="1"/>
</dbReference>
<sequence>MKIILGSSSVGRKLIMHELAQEFRFTFEIMSPDIDEKAIKFDQPSDLVMAIANAKADTLVSRIKEPAILICSDQVVLYENKIREKPVDEKEAREFLQSYANVHPETIGAVVVVNTENGKRASGLQTSKIYFKPLSKEIIDGHIKSGLALSGAGGFSIHDPILKNYIDRIEGGFDSTTGLSKELVKKLISRVGGMFMK</sequence>
<dbReference type="SUPFAM" id="SSF52972">
    <property type="entry name" value="ITPase-like"/>
    <property type="match status" value="1"/>
</dbReference>